<dbReference type="PANTHER" id="PTHR24305:SF226">
    <property type="entry name" value="CYTOCHROME P450 MONOOXYGENASE"/>
    <property type="match status" value="1"/>
</dbReference>
<dbReference type="AlphaFoldDB" id="A0A2R4QEZ5"/>
<dbReference type="PANTHER" id="PTHR24305">
    <property type="entry name" value="CYTOCHROME P450"/>
    <property type="match status" value="1"/>
</dbReference>
<keyword evidence="2 5" id="KW-0349">Heme</keyword>
<comment type="cofactor">
    <cofactor evidence="1">
        <name>heme</name>
        <dbReference type="ChEBI" id="CHEBI:30413"/>
    </cofactor>
</comment>
<evidence type="ECO:0000256" key="5">
    <source>
        <dbReference type="RuleBase" id="RU000461"/>
    </source>
</evidence>
<name>A0A2R4QEZ5_9PEZI</name>
<evidence type="ECO:0000256" key="1">
    <source>
        <dbReference type="ARBA" id="ARBA00001971"/>
    </source>
</evidence>
<dbReference type="GO" id="GO:0020037">
    <property type="term" value="F:heme binding"/>
    <property type="evidence" value="ECO:0007669"/>
    <property type="project" value="InterPro"/>
</dbReference>
<proteinExistence type="inferred from homology"/>
<keyword evidence="4 5" id="KW-0408">Iron</keyword>
<dbReference type="Pfam" id="PF00067">
    <property type="entry name" value="p450"/>
    <property type="match status" value="1"/>
</dbReference>
<keyword evidence="3 5" id="KW-0479">Metal-binding</keyword>
<protein>
    <submittedName>
        <fullName evidence="6">Cytochrome P450 monooxygenase</fullName>
    </submittedName>
</protein>
<comment type="similarity">
    <text evidence="5">Belongs to the cytochrome P450 family.</text>
</comment>
<evidence type="ECO:0000256" key="2">
    <source>
        <dbReference type="ARBA" id="ARBA00022617"/>
    </source>
</evidence>
<sequence>MRSFEPAMVEQVDIFIQQLGRLRDQPVDVKSRCSYLSFDIIGLLSFGYSLHLQTQQENRFLVEQLARSTHRMNVCMQIPVISRYKLHVYINKFFQQEREKTARLIETMIRSRMAEDVNAKRDLYSFVAEAVNAKDDEGLQLYIGGDTSATALSATLFYLSRNLKSYAKLAAEIRTTFQSADEICVSKLTGCQYLRACIDESLRMSPPSPGTLWRELAPEEEGGKPFVVDGHIIPHGTKYPVLLWPSPPRSSRDYLRVTTKQEYFHDPFTYNPDRWLETRDSKEGGTSRKAMHDAFAAFSIGSRGCAGKPMAYLELSLALAKTFWYFDFETAPGKLGDVGLGQKGEFHLYDIFTSTHDGPYLAFTARDSFLRDFGDAEGQD</sequence>
<reference evidence="6" key="1">
    <citation type="submission" date="2018-02" db="EMBL/GenBank/DDBJ databases">
        <title>Biosynthetic Pathway for Furanosteroid Demethoxyviridin and Identification of an Unusual Pregnane Side-chain Cleavage.</title>
        <authorList>
            <person name="Wang G.-Q."/>
            <person name="Chen G.-D."/>
            <person name="Qin S.-Y."/>
            <person name="Hu D."/>
            <person name="Awakawa T."/>
            <person name="Li S.-Y."/>
            <person name="Lv J.-M."/>
            <person name="Wang C.-X."/>
            <person name="Yao X.-S."/>
            <person name="Abe I."/>
            <person name="Gao H."/>
        </authorList>
    </citation>
    <scope>NUCLEOTIDE SEQUENCE</scope>
    <source>
        <strain evidence="6">JN2588</strain>
    </source>
</reference>
<evidence type="ECO:0000256" key="3">
    <source>
        <dbReference type="ARBA" id="ARBA00022723"/>
    </source>
</evidence>
<dbReference type="GO" id="GO:0016705">
    <property type="term" value="F:oxidoreductase activity, acting on paired donors, with incorporation or reduction of molecular oxygen"/>
    <property type="evidence" value="ECO:0007669"/>
    <property type="project" value="InterPro"/>
</dbReference>
<keyword evidence="5" id="KW-0560">Oxidoreductase</keyword>
<dbReference type="InterPro" id="IPR017972">
    <property type="entry name" value="Cyt_P450_CS"/>
</dbReference>
<dbReference type="GO" id="GO:0005506">
    <property type="term" value="F:iron ion binding"/>
    <property type="evidence" value="ECO:0007669"/>
    <property type="project" value="InterPro"/>
</dbReference>
<organism evidence="6">
    <name type="scientific">Nodulisporium sp</name>
    <dbReference type="NCBI Taxonomy" id="1897413"/>
    <lineage>
        <taxon>Eukaryota</taxon>
        <taxon>Fungi</taxon>
        <taxon>Dikarya</taxon>
        <taxon>Ascomycota</taxon>
        <taxon>Pezizomycotina</taxon>
        <taxon>Sordariomycetes</taxon>
        <taxon>Xylariomycetidae</taxon>
        <taxon>Xylariales</taxon>
        <taxon>Xylariaceae</taxon>
        <taxon>Nodulisporium</taxon>
    </lineage>
</organism>
<dbReference type="EMBL" id="MG886386">
    <property type="protein sequence ID" value="AVY05529.1"/>
    <property type="molecule type" value="Genomic_DNA"/>
</dbReference>
<keyword evidence="5 6" id="KW-0503">Monooxygenase</keyword>
<dbReference type="Gene3D" id="1.10.630.10">
    <property type="entry name" value="Cytochrome P450"/>
    <property type="match status" value="1"/>
</dbReference>
<accession>A0A2R4QEZ5</accession>
<evidence type="ECO:0000256" key="4">
    <source>
        <dbReference type="ARBA" id="ARBA00023004"/>
    </source>
</evidence>
<gene>
    <name evidence="6" type="primary">g2588</name>
</gene>
<dbReference type="InterPro" id="IPR036396">
    <property type="entry name" value="Cyt_P450_sf"/>
</dbReference>
<dbReference type="InterPro" id="IPR001128">
    <property type="entry name" value="Cyt_P450"/>
</dbReference>
<evidence type="ECO:0000313" key="6">
    <source>
        <dbReference type="EMBL" id="AVY05529.1"/>
    </source>
</evidence>
<dbReference type="PRINTS" id="PR00385">
    <property type="entry name" value="P450"/>
</dbReference>
<dbReference type="PROSITE" id="PS00086">
    <property type="entry name" value="CYTOCHROME_P450"/>
    <property type="match status" value="1"/>
</dbReference>
<dbReference type="SUPFAM" id="SSF48264">
    <property type="entry name" value="Cytochrome P450"/>
    <property type="match status" value="1"/>
</dbReference>
<dbReference type="GO" id="GO:0004497">
    <property type="term" value="F:monooxygenase activity"/>
    <property type="evidence" value="ECO:0007669"/>
    <property type="project" value="UniProtKB-KW"/>
</dbReference>
<dbReference type="InterPro" id="IPR050121">
    <property type="entry name" value="Cytochrome_P450_monoxygenase"/>
</dbReference>